<dbReference type="GO" id="GO:0042799">
    <property type="term" value="F:histone H4K20 methyltransferase activity"/>
    <property type="evidence" value="ECO:0007669"/>
    <property type="project" value="TreeGrafter"/>
</dbReference>
<dbReference type="OrthoDB" id="6627536at2759"/>
<feature type="compositionally biased region" description="Basic and acidic residues" evidence="1">
    <location>
        <begin position="180"/>
        <end position="192"/>
    </location>
</feature>
<dbReference type="Proteomes" id="UP000700334">
    <property type="component" value="Unassembled WGS sequence"/>
</dbReference>
<comment type="caution">
    <text evidence="2">The sequence shown here is derived from an EMBL/GenBank/DDBJ whole genome shotgun (WGS) entry which is preliminary data.</text>
</comment>
<dbReference type="PANTHER" id="PTHR12977:SF11">
    <property type="entry name" value="HISTONE-LYSINE N-METHYLTRANSFERASE KMT5C"/>
    <property type="match status" value="1"/>
</dbReference>
<dbReference type="AlphaFoldDB" id="A0A8J6AKS7"/>
<protein>
    <submittedName>
        <fullName evidence="2">Histone-lysine N-methyltransferase KMT5C</fullName>
    </submittedName>
</protein>
<accession>A0A8J6AKS7</accession>
<dbReference type="PANTHER" id="PTHR12977">
    <property type="entry name" value="SUPPRESSOR OF VARIEGATION 4-20-RELATED"/>
    <property type="match status" value="1"/>
</dbReference>
<dbReference type="EMBL" id="JAGFMF010011562">
    <property type="protein sequence ID" value="KAG8520572.1"/>
    <property type="molecule type" value="Genomic_DNA"/>
</dbReference>
<reference evidence="2" key="1">
    <citation type="journal article" date="2021" name="Evol. Appl.">
        <title>The genome of the Pyrenean desman and the effects of bottlenecks and inbreeding on the genomic landscape of an endangered species.</title>
        <authorList>
            <person name="Escoda L."/>
            <person name="Castresana J."/>
        </authorList>
    </citation>
    <scope>NUCLEOTIDE SEQUENCE</scope>
    <source>
        <strain evidence="2">IBE-C5619</strain>
    </source>
</reference>
<dbReference type="InterPro" id="IPR039977">
    <property type="entry name" value="Suv4-20/Set9"/>
</dbReference>
<proteinExistence type="predicted"/>
<keyword evidence="3" id="KW-1185">Reference proteome</keyword>
<evidence type="ECO:0000256" key="1">
    <source>
        <dbReference type="SAM" id="MobiDB-lite"/>
    </source>
</evidence>
<feature type="region of interest" description="Disordered" evidence="1">
    <location>
        <begin position="246"/>
        <end position="282"/>
    </location>
</feature>
<feature type="compositionally biased region" description="Pro residues" evidence="1">
    <location>
        <begin position="78"/>
        <end position="89"/>
    </location>
</feature>
<evidence type="ECO:0000313" key="2">
    <source>
        <dbReference type="EMBL" id="KAG8520572.1"/>
    </source>
</evidence>
<feature type="region of interest" description="Disordered" evidence="1">
    <location>
        <begin position="1"/>
        <end position="116"/>
    </location>
</feature>
<dbReference type="GO" id="GO:0005634">
    <property type="term" value="C:nucleus"/>
    <property type="evidence" value="ECO:0007669"/>
    <property type="project" value="TreeGrafter"/>
</dbReference>
<name>A0A8J6AKS7_GALPY</name>
<feature type="compositionally biased region" description="Basic residues" evidence="1">
    <location>
        <begin position="262"/>
        <end position="272"/>
    </location>
</feature>
<feature type="region of interest" description="Disordered" evidence="1">
    <location>
        <begin position="153"/>
        <end position="203"/>
    </location>
</feature>
<feature type="compositionally biased region" description="Pro residues" evidence="1">
    <location>
        <begin position="164"/>
        <end position="176"/>
    </location>
</feature>
<evidence type="ECO:0000313" key="3">
    <source>
        <dbReference type="Proteomes" id="UP000700334"/>
    </source>
</evidence>
<organism evidence="2 3">
    <name type="scientific">Galemys pyrenaicus</name>
    <name type="common">Iberian desman</name>
    <name type="synonym">Pyrenean desman</name>
    <dbReference type="NCBI Taxonomy" id="202257"/>
    <lineage>
        <taxon>Eukaryota</taxon>
        <taxon>Metazoa</taxon>
        <taxon>Chordata</taxon>
        <taxon>Craniata</taxon>
        <taxon>Vertebrata</taxon>
        <taxon>Euteleostomi</taxon>
        <taxon>Mammalia</taxon>
        <taxon>Eutheria</taxon>
        <taxon>Laurasiatheria</taxon>
        <taxon>Eulipotyphla</taxon>
        <taxon>Talpidae</taxon>
        <taxon>Galemys</taxon>
    </lineage>
</organism>
<gene>
    <name evidence="2" type="ORF">J0S82_007440</name>
</gene>
<sequence length="394" mass="42335">MLSGASVPCASQRVDEALPQLRSAPASPSQKPRRSPDPHPSPPSPHASTIPSAPLQGPQAPSQNPPRNPLLHTKTPPDSVPPNPVPPTPCSCAAPQPQGRSSRPLLSWPPTWGSLRGGLHFLAEEATLPGPASGGAPRLAGAPRLQYLGCSRSTAAAEVRRGAPPRPPPPEHPSLPPLCRKGEGAFRQRPREPPPPGPLDKYELRETKRRLLQGLPGARACAHLSALRWDPFCASCRPLRGARPPTAPLWLQWPPTQTPLRSRPRKRRRPPPRRAPPPPELPAVRISLHRWGGCGPHCCLRAEARVALGKAPSARWAPQQDWHWARRYGLPSVVRVDLSRAAPAPPTAALRPGAPGPLPLPKQALPFAPFSPPKRLRLVVSHGSIDLDINSDGP</sequence>